<dbReference type="Proteomes" id="UP000053051">
    <property type="component" value="Unassembled WGS sequence"/>
</dbReference>
<evidence type="ECO:0000256" key="7">
    <source>
        <dbReference type="PROSITE-ProRule" id="PRU00775"/>
    </source>
</evidence>
<evidence type="ECO:0000256" key="5">
    <source>
        <dbReference type="ARBA" id="ARBA00023078"/>
    </source>
</evidence>
<keyword evidence="4 7" id="KW-0605">Phycobilisome</keyword>
<evidence type="ECO:0000313" key="11">
    <source>
        <dbReference type="Proteomes" id="UP000053051"/>
    </source>
</evidence>
<dbReference type="PANTHER" id="PTHR34011:SF6">
    <property type="entry name" value="PHYCOBILIPROTEIN APCE"/>
    <property type="match status" value="1"/>
</dbReference>
<dbReference type="InterPro" id="IPR016470">
    <property type="entry name" value="Phycobilisome"/>
</dbReference>
<name>M1WQY0_9NOST</name>
<comment type="similarity">
    <text evidence="7">Belongs to the phycobilisome linker protein family.</text>
</comment>
<comment type="subcellular location">
    <subcellularLocation>
        <location evidence="1">Cellular thylakoid membrane</location>
        <topology evidence="1">Peripheral membrane protein</topology>
        <orientation evidence="1">Cytoplasmic side</orientation>
    </subcellularLocation>
</comment>
<dbReference type="PROSITE" id="PS51441">
    <property type="entry name" value="CPCD_LIKE"/>
    <property type="match status" value="1"/>
</dbReference>
<dbReference type="OrthoDB" id="420396at2"/>
<dbReference type="AlphaFoldDB" id="M1WQY0"/>
<keyword evidence="6" id="KW-0472">Membrane</keyword>
<dbReference type="Gene3D" id="1.10.3130.20">
    <property type="entry name" value="Phycobilisome linker domain"/>
    <property type="match status" value="1"/>
</dbReference>
<dbReference type="Pfam" id="PF00427">
    <property type="entry name" value="PBS_linker_poly"/>
    <property type="match status" value="1"/>
</dbReference>
<proteinExistence type="inferred from homology"/>
<accession>M1WQY0</accession>
<evidence type="ECO:0000256" key="6">
    <source>
        <dbReference type="ARBA" id="ARBA00023136"/>
    </source>
</evidence>
<evidence type="ECO:0000256" key="1">
    <source>
        <dbReference type="ARBA" id="ARBA00004445"/>
    </source>
</evidence>
<evidence type="ECO:0000256" key="2">
    <source>
        <dbReference type="ARBA" id="ARBA00022531"/>
    </source>
</evidence>
<dbReference type="STRING" id="1165094.RINTHH_4740"/>
<comment type="caution">
    <text evidence="10">The sequence shown here is derived from an EMBL/GenBank/DDBJ whole genome shotgun (WGS) entry which is preliminary data.</text>
</comment>
<dbReference type="GO" id="GO:0030089">
    <property type="term" value="C:phycobilisome"/>
    <property type="evidence" value="ECO:0007669"/>
    <property type="project" value="UniProtKB-UniRule"/>
</dbReference>
<dbReference type="PANTHER" id="PTHR34011">
    <property type="entry name" value="PHYCOBILISOME 32.1 KDA LINKER POLYPEPTIDE, PHYCOCYANIN-ASSOCIATED, ROD 2-RELATED"/>
    <property type="match status" value="1"/>
</dbReference>
<feature type="domain" description="CpcD-like" evidence="8">
    <location>
        <begin position="202"/>
        <end position="252"/>
    </location>
</feature>
<dbReference type="EMBL" id="CAIY01000027">
    <property type="protein sequence ID" value="CCH66629.1"/>
    <property type="molecule type" value="Genomic_DNA"/>
</dbReference>
<feature type="domain" description="PBS-linker" evidence="9">
    <location>
        <begin position="1"/>
        <end position="170"/>
    </location>
</feature>
<sequence>MALWIADTEPLELRPNATENDLQNIIRAVYKQVLGNIHLMESQRFTNAESLLRNGSISVKGFVKLVAQSDLYFSLFCESSSAYRFIELNFKHLLGRAPQDQAEISGHVNTFISQGYKAEINSYIDSEEYILNYGEYIVPYTRGNKTQIGLKNVAFNRTFALNRGFAANDIGNQAKLITDVGVNLGTKITYPTSASGIKDNTGKRFRIHVAKATYGPRVTRSKQTFEVGYGQMSQKIRNIQKSGGKILSISEANSY</sequence>
<dbReference type="GO" id="GO:0031676">
    <property type="term" value="C:plasma membrane-derived thylakoid membrane"/>
    <property type="evidence" value="ECO:0007669"/>
    <property type="project" value="UniProtKB-SubCell"/>
</dbReference>
<dbReference type="Pfam" id="PF01383">
    <property type="entry name" value="CpcD"/>
    <property type="match status" value="1"/>
</dbReference>
<evidence type="ECO:0000259" key="8">
    <source>
        <dbReference type="PROSITE" id="PS51441"/>
    </source>
</evidence>
<dbReference type="PIRSF" id="PIRSF005898">
    <property type="entry name" value="Phycobilisome_CpeC/CpcI"/>
    <property type="match status" value="1"/>
</dbReference>
<dbReference type="SMART" id="SM01094">
    <property type="entry name" value="CpcD"/>
    <property type="match status" value="1"/>
</dbReference>
<dbReference type="GO" id="GO:0015979">
    <property type="term" value="P:photosynthesis"/>
    <property type="evidence" value="ECO:0007669"/>
    <property type="project" value="UniProtKB-KW"/>
</dbReference>
<dbReference type="RefSeq" id="WP_008232345.1">
    <property type="nucleotide sequence ID" value="NZ_CAIY01000027.1"/>
</dbReference>
<keyword evidence="5" id="KW-0793">Thylakoid</keyword>
<gene>
    <name evidence="10" type="ORF">RINTHH_4740</name>
</gene>
<organism evidence="10 11">
    <name type="scientific">Richelia intracellularis HH01</name>
    <dbReference type="NCBI Taxonomy" id="1165094"/>
    <lineage>
        <taxon>Bacteria</taxon>
        <taxon>Bacillati</taxon>
        <taxon>Cyanobacteriota</taxon>
        <taxon>Cyanophyceae</taxon>
        <taxon>Nostocales</taxon>
        <taxon>Nostocaceae</taxon>
        <taxon>Richelia</taxon>
    </lineage>
</organism>
<dbReference type="PROSITE" id="PS51445">
    <property type="entry name" value="PBS_LINKER"/>
    <property type="match status" value="1"/>
</dbReference>
<keyword evidence="2" id="KW-0602">Photosynthesis</keyword>
<reference evidence="11" key="2">
    <citation type="submission" date="2016-01" db="EMBL/GenBank/DDBJ databases">
        <title>Diatom-associated endosymboitic cyanobacterium lacks core nitrogen metabolism enzymes.</title>
        <authorList>
            <person name="Hilton J.A."/>
            <person name="Foster R.A."/>
            <person name="Tripp H.J."/>
            <person name="Carter B.J."/>
            <person name="Zehr J.P."/>
            <person name="Villareal T.A."/>
        </authorList>
    </citation>
    <scope>NUCLEOTIDE SEQUENCE [LARGE SCALE GENOMIC DNA]</scope>
    <source>
        <strain evidence="11">HH01</strain>
    </source>
</reference>
<evidence type="ECO:0000256" key="3">
    <source>
        <dbReference type="ARBA" id="ARBA00022549"/>
    </source>
</evidence>
<protein>
    <submittedName>
        <fullName evidence="10">Phycobilisome phycoerythrin-associated linker polypeptide</fullName>
    </submittedName>
</protein>
<evidence type="ECO:0000259" key="9">
    <source>
        <dbReference type="PROSITE" id="PS51445"/>
    </source>
</evidence>
<evidence type="ECO:0000256" key="4">
    <source>
        <dbReference type="ARBA" id="ARBA00022738"/>
    </source>
</evidence>
<evidence type="ECO:0000313" key="10">
    <source>
        <dbReference type="EMBL" id="CCH66629.1"/>
    </source>
</evidence>
<keyword evidence="3" id="KW-0042">Antenna complex</keyword>
<dbReference type="InterPro" id="IPR008213">
    <property type="entry name" value="CpcD-like_dom"/>
</dbReference>
<keyword evidence="11" id="KW-1185">Reference proteome</keyword>
<reference evidence="10 11" key="1">
    <citation type="submission" date="2012-05" db="EMBL/GenBank/DDBJ databases">
        <authorList>
            <person name="Hilton J."/>
        </authorList>
    </citation>
    <scope>NUCLEOTIDE SEQUENCE [LARGE SCALE GENOMIC DNA]</scope>
    <source>
        <strain evidence="10 11">HH01</strain>
    </source>
</reference>
<dbReference type="InterPro" id="IPR001297">
    <property type="entry name" value="PBS_linker_dom"/>
</dbReference>
<dbReference type="InterPro" id="IPR038255">
    <property type="entry name" value="PBS_linker_sf"/>
</dbReference>